<protein>
    <submittedName>
        <fullName evidence="1">Glycoside hydrolase family 16 protein</fullName>
    </submittedName>
</protein>
<dbReference type="EMBL" id="KV745219">
    <property type="protein sequence ID" value="OCK76350.1"/>
    <property type="molecule type" value="Genomic_DNA"/>
</dbReference>
<dbReference type="Gene3D" id="2.60.120.200">
    <property type="match status" value="1"/>
</dbReference>
<reference evidence="1 2" key="1">
    <citation type="journal article" date="2016" name="Nat. Commun.">
        <title>Ectomycorrhizal ecology is imprinted in the genome of the dominant symbiotic fungus Cenococcum geophilum.</title>
        <authorList>
            <consortium name="DOE Joint Genome Institute"/>
            <person name="Peter M."/>
            <person name="Kohler A."/>
            <person name="Ohm R.A."/>
            <person name="Kuo A."/>
            <person name="Krutzmann J."/>
            <person name="Morin E."/>
            <person name="Arend M."/>
            <person name="Barry K.W."/>
            <person name="Binder M."/>
            <person name="Choi C."/>
            <person name="Clum A."/>
            <person name="Copeland A."/>
            <person name="Grisel N."/>
            <person name="Haridas S."/>
            <person name="Kipfer T."/>
            <person name="LaButti K."/>
            <person name="Lindquist E."/>
            <person name="Lipzen A."/>
            <person name="Maire R."/>
            <person name="Meier B."/>
            <person name="Mihaltcheva S."/>
            <person name="Molinier V."/>
            <person name="Murat C."/>
            <person name="Poggeler S."/>
            <person name="Quandt C.A."/>
            <person name="Sperisen C."/>
            <person name="Tritt A."/>
            <person name="Tisserant E."/>
            <person name="Crous P.W."/>
            <person name="Henrissat B."/>
            <person name="Nehls U."/>
            <person name="Egli S."/>
            <person name="Spatafora J.W."/>
            <person name="Grigoriev I.V."/>
            <person name="Martin F.M."/>
        </authorList>
    </citation>
    <scope>NUCLEOTIDE SEQUENCE [LARGE SCALE GENOMIC DNA]</scope>
    <source>
        <strain evidence="1 2">CBS 459.81</strain>
    </source>
</reference>
<keyword evidence="2" id="KW-1185">Reference proteome</keyword>
<dbReference type="AlphaFoldDB" id="A0A8E2E308"/>
<sequence length="216" mass="23696">MPLAKKRILAPVSRSQKTLNLRPWPLQGTLHQTPPRAPMAQTQPCRWRHLRHGMDKDSISVWFVPHSGTIHADLQNSTLLFPPDRGTPMAKFGGSRCDFPTSFKDLKILIDTSFSGAWAGDSEVWESNGGTKLTGAAQCEDYVATNSFHSRGLLGNRGTSPQQRPSGIICISGERLITGDGTTTGDCSADGVRYTTPFILAWAVRFDSLFCFLCIS</sequence>
<evidence type="ECO:0000313" key="2">
    <source>
        <dbReference type="Proteomes" id="UP000250266"/>
    </source>
</evidence>
<organism evidence="1 2">
    <name type="scientific">Lepidopterella palustris CBS 459.81</name>
    <dbReference type="NCBI Taxonomy" id="1314670"/>
    <lineage>
        <taxon>Eukaryota</taxon>
        <taxon>Fungi</taxon>
        <taxon>Dikarya</taxon>
        <taxon>Ascomycota</taxon>
        <taxon>Pezizomycotina</taxon>
        <taxon>Dothideomycetes</taxon>
        <taxon>Pleosporomycetidae</taxon>
        <taxon>Mytilinidiales</taxon>
        <taxon>Argynnaceae</taxon>
        <taxon>Lepidopterella</taxon>
    </lineage>
</organism>
<dbReference type="Pfam" id="PF26113">
    <property type="entry name" value="GH16_XgeA"/>
    <property type="match status" value="1"/>
</dbReference>
<proteinExistence type="predicted"/>
<gene>
    <name evidence="1" type="ORF">K432DRAFT_149071</name>
</gene>
<dbReference type="Proteomes" id="UP000250266">
    <property type="component" value="Unassembled WGS sequence"/>
</dbReference>
<name>A0A8E2E308_9PEZI</name>
<accession>A0A8E2E308</accession>
<dbReference type="GO" id="GO:0016787">
    <property type="term" value="F:hydrolase activity"/>
    <property type="evidence" value="ECO:0007669"/>
    <property type="project" value="UniProtKB-KW"/>
</dbReference>
<keyword evidence="1" id="KW-0378">Hydrolase</keyword>
<evidence type="ECO:0000313" key="1">
    <source>
        <dbReference type="EMBL" id="OCK76350.1"/>
    </source>
</evidence>